<reference evidence="5 6" key="1">
    <citation type="submission" date="2015-04" db="EMBL/GenBank/DDBJ databases">
        <title>Draft genome sequence of bacteremic isolate Catabacter hongkongensis type strain HKU16T.</title>
        <authorList>
            <person name="Lau S.K."/>
            <person name="Teng J.L."/>
            <person name="Huang Y."/>
            <person name="Curreem S.O."/>
            <person name="Tsui S.K."/>
            <person name="Woo P.C."/>
        </authorList>
    </citation>
    <scope>NUCLEOTIDE SEQUENCE [LARGE SCALE GENOMIC DNA]</scope>
    <source>
        <strain evidence="5 6">HKU16</strain>
    </source>
</reference>
<dbReference type="PANTHER" id="PTHR43732:SF1">
    <property type="entry name" value="RIBOSE 5-PHOSPHATE ISOMERASE"/>
    <property type="match status" value="1"/>
</dbReference>
<feature type="binding site" evidence="4">
    <location>
        <begin position="8"/>
        <end position="9"/>
    </location>
    <ligand>
        <name>D-ribulose 5-phosphate</name>
        <dbReference type="ChEBI" id="CHEBI:58121"/>
    </ligand>
</feature>
<accession>A0A0M2NGI4</accession>
<sequence>MMIGIGSDHTALELKGIIKEHLEKCGFLVKDYGTHTPERTDYPIYAEKVALAVKNGECERGILICGSGVGMGIAANKIRGIRCVICSEAYSARMSRKHNDTNMLALGARVVGPDAAKMIVDEWLGTEYEGGRHQRRVDMICSLEQEI</sequence>
<dbReference type="NCBIfam" id="NF004051">
    <property type="entry name" value="PRK05571.1"/>
    <property type="match status" value="1"/>
</dbReference>
<dbReference type="InterPro" id="IPR051812">
    <property type="entry name" value="SPI_LacAB/RpiB"/>
</dbReference>
<dbReference type="InterPro" id="IPR036569">
    <property type="entry name" value="RpiB_LacA_LacB_sf"/>
</dbReference>
<keyword evidence="6" id="KW-1185">Reference proteome</keyword>
<evidence type="ECO:0000313" key="5">
    <source>
        <dbReference type="EMBL" id="KKI49395.1"/>
    </source>
</evidence>
<dbReference type="NCBIfam" id="TIGR01120">
    <property type="entry name" value="rpiB"/>
    <property type="match status" value="1"/>
</dbReference>
<dbReference type="EC" id="5.3.1.6" evidence="5"/>
<dbReference type="PIRSF" id="PIRSF005384">
    <property type="entry name" value="RpiB_LacA_B"/>
    <property type="match status" value="1"/>
</dbReference>
<keyword evidence="2 5" id="KW-0413">Isomerase</keyword>
<feature type="active site" description="Proton donor" evidence="3">
    <location>
        <position position="98"/>
    </location>
</feature>
<dbReference type="NCBIfam" id="TIGR00689">
    <property type="entry name" value="rpiB_lacA_lacB"/>
    <property type="match status" value="1"/>
</dbReference>
<dbReference type="Gene3D" id="3.40.1400.10">
    <property type="entry name" value="Sugar-phosphate isomerase, RpiB/LacA/LacB"/>
    <property type="match status" value="1"/>
</dbReference>
<dbReference type="PATRIC" id="fig|270498.16.peg.3066"/>
<dbReference type="PANTHER" id="PTHR43732">
    <property type="entry name" value="RIBOSE 5-PHOSPHATE ISOMERASE-RELATED"/>
    <property type="match status" value="1"/>
</dbReference>
<feature type="binding site" evidence="4">
    <location>
        <position position="99"/>
    </location>
    <ligand>
        <name>D-ribulose 5-phosphate</name>
        <dbReference type="ChEBI" id="CHEBI:58121"/>
    </ligand>
</feature>
<comment type="similarity">
    <text evidence="1">Belongs to the LacAB/RpiB family.</text>
</comment>
<comment type="caution">
    <text evidence="5">The sequence shown here is derived from an EMBL/GenBank/DDBJ whole genome shotgun (WGS) entry which is preliminary data.</text>
</comment>
<name>A0A0M2NGI4_9FIRM</name>
<evidence type="ECO:0000256" key="2">
    <source>
        <dbReference type="ARBA" id="ARBA00023235"/>
    </source>
</evidence>
<feature type="binding site" evidence="4">
    <location>
        <position position="109"/>
    </location>
    <ligand>
        <name>D-ribulose 5-phosphate</name>
        <dbReference type="ChEBI" id="CHEBI:58121"/>
    </ligand>
</feature>
<dbReference type="OrthoDB" id="1778624at2"/>
<dbReference type="Pfam" id="PF02502">
    <property type="entry name" value="LacAB_rpiB"/>
    <property type="match status" value="1"/>
</dbReference>
<feature type="binding site" evidence="4">
    <location>
        <position position="136"/>
    </location>
    <ligand>
        <name>D-ribulose 5-phosphate</name>
        <dbReference type="ChEBI" id="CHEBI:58121"/>
    </ligand>
</feature>
<dbReference type="GO" id="GO:0004751">
    <property type="term" value="F:ribose-5-phosphate isomerase activity"/>
    <property type="evidence" value="ECO:0007669"/>
    <property type="project" value="UniProtKB-EC"/>
</dbReference>
<evidence type="ECO:0000256" key="1">
    <source>
        <dbReference type="ARBA" id="ARBA00008754"/>
    </source>
</evidence>
<dbReference type="AlphaFoldDB" id="A0A0M2NGI4"/>
<dbReference type="InterPro" id="IPR003500">
    <property type="entry name" value="RpiB_LacA_LacB"/>
</dbReference>
<feature type="active site" description="Proton acceptor" evidence="3">
    <location>
        <position position="65"/>
    </location>
</feature>
<dbReference type="STRING" id="270498.CHK_2973"/>
<feature type="binding site" evidence="4">
    <location>
        <position position="132"/>
    </location>
    <ligand>
        <name>D-ribulose 5-phosphate</name>
        <dbReference type="ChEBI" id="CHEBI:58121"/>
    </ligand>
</feature>
<dbReference type="GO" id="GO:0005975">
    <property type="term" value="P:carbohydrate metabolic process"/>
    <property type="evidence" value="ECO:0007669"/>
    <property type="project" value="InterPro"/>
</dbReference>
<dbReference type="RefSeq" id="WP_046444748.1">
    <property type="nucleotide sequence ID" value="NZ_CAUERS010000058.1"/>
</dbReference>
<dbReference type="InterPro" id="IPR004785">
    <property type="entry name" value="RpiB"/>
</dbReference>
<proteinExistence type="inferred from homology"/>
<evidence type="ECO:0000256" key="3">
    <source>
        <dbReference type="PIRSR" id="PIRSR005384-1"/>
    </source>
</evidence>
<dbReference type="SUPFAM" id="SSF89623">
    <property type="entry name" value="Ribose/Galactose isomerase RpiB/AlsB"/>
    <property type="match status" value="1"/>
</dbReference>
<evidence type="ECO:0000313" key="6">
    <source>
        <dbReference type="Proteomes" id="UP000034076"/>
    </source>
</evidence>
<dbReference type="Proteomes" id="UP000034076">
    <property type="component" value="Unassembled WGS sequence"/>
</dbReference>
<protein>
    <submittedName>
        <fullName evidence="5">Ribose 5-phosphate isomerase B</fullName>
        <ecNumber evidence="5">5.3.1.6</ecNumber>
    </submittedName>
</protein>
<evidence type="ECO:0000256" key="4">
    <source>
        <dbReference type="PIRSR" id="PIRSR005384-2"/>
    </source>
</evidence>
<dbReference type="EMBL" id="LAYJ01000133">
    <property type="protein sequence ID" value="KKI49395.1"/>
    <property type="molecule type" value="Genomic_DNA"/>
</dbReference>
<gene>
    <name evidence="5" type="ORF">CHK_2973</name>
</gene>
<organism evidence="5 6">
    <name type="scientific">Christensenella hongkongensis</name>
    <dbReference type="NCBI Taxonomy" id="270498"/>
    <lineage>
        <taxon>Bacteria</taxon>
        <taxon>Bacillati</taxon>
        <taxon>Bacillota</taxon>
        <taxon>Clostridia</taxon>
        <taxon>Christensenellales</taxon>
        <taxon>Christensenellaceae</taxon>
        <taxon>Christensenella</taxon>
    </lineage>
</organism>
<feature type="binding site" evidence="4">
    <location>
        <begin position="66"/>
        <end position="70"/>
    </location>
    <ligand>
        <name>D-ribulose 5-phosphate</name>
        <dbReference type="ChEBI" id="CHEBI:58121"/>
    </ligand>
</feature>